<evidence type="ECO:0000256" key="9">
    <source>
        <dbReference type="SAM" id="Phobius"/>
    </source>
</evidence>
<keyword evidence="7" id="KW-0067">ATP-binding</keyword>
<organism evidence="12 13">
    <name type="scientific">Streptomyces hainanensis</name>
    <dbReference type="NCBI Taxonomy" id="402648"/>
    <lineage>
        <taxon>Bacteria</taxon>
        <taxon>Bacillati</taxon>
        <taxon>Actinomycetota</taxon>
        <taxon>Actinomycetes</taxon>
        <taxon>Kitasatosporales</taxon>
        <taxon>Streptomycetaceae</taxon>
        <taxon>Streptomyces</taxon>
    </lineage>
</organism>
<evidence type="ECO:0000256" key="1">
    <source>
        <dbReference type="ARBA" id="ARBA00000085"/>
    </source>
</evidence>
<evidence type="ECO:0000256" key="8">
    <source>
        <dbReference type="ARBA" id="ARBA00023012"/>
    </source>
</evidence>
<evidence type="ECO:0000256" key="5">
    <source>
        <dbReference type="ARBA" id="ARBA00022741"/>
    </source>
</evidence>
<evidence type="ECO:0000256" key="6">
    <source>
        <dbReference type="ARBA" id="ARBA00022777"/>
    </source>
</evidence>
<comment type="catalytic activity">
    <reaction evidence="1">
        <text>ATP + protein L-histidine = ADP + protein N-phospho-L-histidine.</text>
        <dbReference type="EC" id="2.7.13.3"/>
    </reaction>
</comment>
<evidence type="ECO:0000256" key="2">
    <source>
        <dbReference type="ARBA" id="ARBA00012438"/>
    </source>
</evidence>
<feature type="transmembrane region" description="Helical" evidence="9">
    <location>
        <begin position="119"/>
        <end position="142"/>
    </location>
</feature>
<keyword evidence="8" id="KW-0902">Two-component regulatory system</keyword>
<keyword evidence="9" id="KW-1133">Transmembrane helix</keyword>
<dbReference type="GO" id="GO:0005524">
    <property type="term" value="F:ATP binding"/>
    <property type="evidence" value="ECO:0007669"/>
    <property type="project" value="UniProtKB-KW"/>
</dbReference>
<comment type="caution">
    <text evidence="12">The sequence shown here is derived from an EMBL/GenBank/DDBJ whole genome shotgun (WGS) entry which is preliminary data.</text>
</comment>
<proteinExistence type="predicted"/>
<evidence type="ECO:0000256" key="7">
    <source>
        <dbReference type="ARBA" id="ARBA00022840"/>
    </source>
</evidence>
<dbReference type="InterPro" id="IPR011712">
    <property type="entry name" value="Sig_transdc_His_kin_sub3_dim/P"/>
</dbReference>
<dbReference type="InterPro" id="IPR025828">
    <property type="entry name" value="Put_sensor_dom"/>
</dbReference>
<reference evidence="12 13" key="1">
    <citation type="submission" date="2019-03" db="EMBL/GenBank/DDBJ databases">
        <title>Draft genome sequences of novel Actinobacteria.</title>
        <authorList>
            <person name="Sahin N."/>
            <person name="Ay H."/>
            <person name="Saygin H."/>
        </authorList>
    </citation>
    <scope>NUCLEOTIDE SEQUENCE [LARGE SCALE GENOMIC DNA]</scope>
    <source>
        <strain evidence="12 13">DSM 41900</strain>
    </source>
</reference>
<protein>
    <recommendedName>
        <fullName evidence="2">histidine kinase</fullName>
        <ecNumber evidence="2">2.7.13.3</ecNumber>
    </recommendedName>
</protein>
<dbReference type="Pfam" id="PF07730">
    <property type="entry name" value="HisKA_3"/>
    <property type="match status" value="1"/>
</dbReference>
<keyword evidence="13" id="KW-1185">Reference proteome</keyword>
<evidence type="ECO:0000256" key="4">
    <source>
        <dbReference type="ARBA" id="ARBA00022679"/>
    </source>
</evidence>
<dbReference type="EMBL" id="SMKI01000304">
    <property type="protein sequence ID" value="TDC70541.1"/>
    <property type="molecule type" value="Genomic_DNA"/>
</dbReference>
<dbReference type="PANTHER" id="PTHR24421:SF10">
    <property type="entry name" value="NITRATE_NITRITE SENSOR PROTEIN NARQ"/>
    <property type="match status" value="1"/>
</dbReference>
<dbReference type="Gene3D" id="3.30.565.10">
    <property type="entry name" value="Histidine kinase-like ATPase, C-terminal domain"/>
    <property type="match status" value="1"/>
</dbReference>
<name>A0A4R4T172_9ACTN</name>
<keyword evidence="3" id="KW-0597">Phosphoprotein</keyword>
<dbReference type="CDD" id="cd16917">
    <property type="entry name" value="HATPase_UhpB-NarQ-NarX-like"/>
    <property type="match status" value="1"/>
</dbReference>
<sequence>MKTLLRMPFQSRTWREGLHALLNFPVALTGFLFAVVGLAVSGALLFLVVGLPLFALTLLVIRLYGRFERIRARYFLGLQVAEPEPLRLRPGQRGIAAWIGAVLRSNVTWRSTAYALLHLWWALFTFVTVTVLWSIGLFGLTFPAWGWTITRYGGEPGVGINVDGEGGGWIWDSPWEYALVAVAGALVMVVAAPVIRGLAVVDRLLVSTLLGRSEAAARMLQLETDRSTVVDTSAADLRRIERDLHDGAQARLVALAMELGMAKETIASDPEAASRLVNEAHGEVKLALQELRDLARGIHPAILTDRGLGPALSAVASRCRVPVAVDIELPSRPAQAIEGIAYFTASELLQNVSKHSGATRAGVDVWRVGDRLMLQVTDDGNGGADPTTGSGLAGLADRLGAVDGLLAVHSPAGGPTTVTAELPWRDRTAADVPAR</sequence>
<keyword evidence="6 12" id="KW-0418">Kinase</keyword>
<keyword evidence="9" id="KW-0812">Transmembrane</keyword>
<feature type="domain" description="Signal transduction histidine kinase subgroup 3 dimerisation and phosphoacceptor" evidence="10">
    <location>
        <begin position="238"/>
        <end position="301"/>
    </location>
</feature>
<dbReference type="GO" id="GO:0000155">
    <property type="term" value="F:phosphorelay sensor kinase activity"/>
    <property type="evidence" value="ECO:0007669"/>
    <property type="project" value="InterPro"/>
</dbReference>
<accession>A0A4R4T172</accession>
<dbReference type="SUPFAM" id="SSF55874">
    <property type="entry name" value="ATPase domain of HSP90 chaperone/DNA topoisomerase II/histidine kinase"/>
    <property type="match status" value="1"/>
</dbReference>
<dbReference type="InterPro" id="IPR050482">
    <property type="entry name" value="Sensor_HK_TwoCompSys"/>
</dbReference>
<dbReference type="Proteomes" id="UP000295345">
    <property type="component" value="Unassembled WGS sequence"/>
</dbReference>
<dbReference type="InterPro" id="IPR036890">
    <property type="entry name" value="HATPase_C_sf"/>
</dbReference>
<evidence type="ECO:0000259" key="10">
    <source>
        <dbReference type="Pfam" id="PF07730"/>
    </source>
</evidence>
<evidence type="ECO:0000259" key="11">
    <source>
        <dbReference type="Pfam" id="PF13796"/>
    </source>
</evidence>
<evidence type="ECO:0000313" key="13">
    <source>
        <dbReference type="Proteomes" id="UP000295345"/>
    </source>
</evidence>
<dbReference type="Gene3D" id="1.20.5.1930">
    <property type="match status" value="1"/>
</dbReference>
<keyword evidence="9" id="KW-0472">Membrane</keyword>
<dbReference type="RefSeq" id="WP_132820324.1">
    <property type="nucleotide sequence ID" value="NZ_SMKI01000304.1"/>
</dbReference>
<keyword evidence="4" id="KW-0808">Transferase</keyword>
<dbReference type="GO" id="GO:0046983">
    <property type="term" value="F:protein dimerization activity"/>
    <property type="evidence" value="ECO:0007669"/>
    <property type="project" value="InterPro"/>
</dbReference>
<dbReference type="GO" id="GO:0016020">
    <property type="term" value="C:membrane"/>
    <property type="evidence" value="ECO:0007669"/>
    <property type="project" value="InterPro"/>
</dbReference>
<dbReference type="PANTHER" id="PTHR24421">
    <property type="entry name" value="NITRATE/NITRITE SENSOR PROTEIN NARX-RELATED"/>
    <property type="match status" value="1"/>
</dbReference>
<keyword evidence="5" id="KW-0547">Nucleotide-binding</keyword>
<dbReference type="OrthoDB" id="5242012at2"/>
<feature type="domain" description="Putative sensor" evidence="11">
    <location>
        <begin position="19"/>
        <end position="210"/>
    </location>
</feature>
<evidence type="ECO:0000313" key="12">
    <source>
        <dbReference type="EMBL" id="TDC70541.1"/>
    </source>
</evidence>
<feature type="transmembrane region" description="Helical" evidence="9">
    <location>
        <begin position="20"/>
        <end position="38"/>
    </location>
</feature>
<feature type="transmembrane region" description="Helical" evidence="9">
    <location>
        <begin position="177"/>
        <end position="195"/>
    </location>
</feature>
<evidence type="ECO:0000256" key="3">
    <source>
        <dbReference type="ARBA" id="ARBA00022553"/>
    </source>
</evidence>
<dbReference type="EC" id="2.7.13.3" evidence="2"/>
<dbReference type="Pfam" id="PF13796">
    <property type="entry name" value="Sensor"/>
    <property type="match status" value="1"/>
</dbReference>
<gene>
    <name evidence="12" type="ORF">E1283_24595</name>
</gene>
<dbReference type="AlphaFoldDB" id="A0A4R4T172"/>
<feature type="transmembrane region" description="Helical" evidence="9">
    <location>
        <begin position="44"/>
        <end position="64"/>
    </location>
</feature>